<gene>
    <name evidence="1" type="ordered locus">LAC30SC_04450</name>
</gene>
<reference key="2">
    <citation type="submission" date="2011-02" db="EMBL/GenBank/DDBJ databases">
        <authorList>
            <person name="Roh H."/>
            <person name="Ko H.-J."/>
            <person name="Kim S.-H."/>
            <person name="Choi I.-G."/>
            <person name="Oh S."/>
        </authorList>
    </citation>
    <scope>NUCLEOTIDE SEQUENCE</scope>
    <source>
        <strain>30SC</strain>
    </source>
</reference>
<dbReference type="HOGENOM" id="CLU_2585238_0_0_9"/>
<dbReference type="Proteomes" id="UP000007491">
    <property type="component" value="Chromosome"/>
</dbReference>
<dbReference type="RefSeq" id="WP_013641782.1">
    <property type="nucleotide sequence ID" value="NC_015214.1"/>
</dbReference>
<evidence type="ECO:0000313" key="1">
    <source>
        <dbReference type="EMBL" id="ADZ07048.1"/>
    </source>
</evidence>
<organism evidence="1 2">
    <name type="scientific">Lactobacillus amylovorus</name>
    <dbReference type="NCBI Taxonomy" id="1604"/>
    <lineage>
        <taxon>Bacteria</taxon>
        <taxon>Bacillati</taxon>
        <taxon>Bacillota</taxon>
        <taxon>Bacilli</taxon>
        <taxon>Lactobacillales</taxon>
        <taxon>Lactobacillaceae</taxon>
        <taxon>Lactobacillus</taxon>
    </lineage>
</organism>
<reference evidence="1 2" key="1">
    <citation type="journal article" date="2011" name="J. Bacteriol.">
        <title>Complete genome sequencing of Lactobacillus acidophilus 30SC, isolated from swine intestine.</title>
        <authorList>
            <person name="Oh S."/>
            <person name="Roh H."/>
            <person name="Ko H.J."/>
            <person name="Kim S."/>
            <person name="Kim K.H."/>
            <person name="Lee S.E."/>
            <person name="Chang I.S."/>
            <person name="Kim S."/>
            <person name="Choi I.G."/>
        </authorList>
    </citation>
    <scope>NUCLEOTIDE SEQUENCE [LARGE SCALE GENOMIC DNA]</scope>
    <source>
        <strain evidence="1 2">30SC</strain>
    </source>
</reference>
<name>F0TEI2_LACAM</name>
<dbReference type="OrthoDB" id="2301950at2"/>
<dbReference type="STRING" id="1604.LAC30SC_04450"/>
<dbReference type="EMBL" id="CP002559">
    <property type="protein sequence ID" value="ADZ07048.1"/>
    <property type="molecule type" value="Genomic_DNA"/>
</dbReference>
<accession>F0TEI2</accession>
<sequence length="82" mass="9223">MSDEVKIVNEFDRDNHHYKIGVAADGQVSVYLDNETKAHHGYHFPSIIQIPKGIEVDGQMVLRIPIDNDCESAIEKGIADFK</sequence>
<evidence type="ECO:0000313" key="2">
    <source>
        <dbReference type="Proteomes" id="UP000007491"/>
    </source>
</evidence>
<protein>
    <submittedName>
        <fullName evidence="1">Uncharacterized protein</fullName>
    </submittedName>
</protein>
<dbReference type="KEGG" id="lai:LAC30SC_04450"/>
<dbReference type="AlphaFoldDB" id="F0TEI2"/>
<proteinExistence type="predicted"/>